<dbReference type="RefSeq" id="WP_126555200.1">
    <property type="nucleotide sequence ID" value="NZ_BIFS01000002.1"/>
</dbReference>
<dbReference type="EMBL" id="BIFS01000002">
    <property type="protein sequence ID" value="GCE22412.1"/>
    <property type="molecule type" value="Genomic_DNA"/>
</dbReference>
<protein>
    <recommendedName>
        <fullName evidence="6">Periplasmic binding protein domain-containing protein</fullName>
    </recommendedName>
</protein>
<dbReference type="GO" id="GO:0042956">
    <property type="term" value="P:maltodextrin transmembrane transport"/>
    <property type="evidence" value="ECO:0007669"/>
    <property type="project" value="TreeGrafter"/>
</dbReference>
<comment type="similarity">
    <text evidence="1">Belongs to the bacterial solute-binding protein 1 family.</text>
</comment>
<keyword evidence="2" id="KW-0813">Transport</keyword>
<proteinExistence type="inferred from homology"/>
<dbReference type="OrthoDB" id="362670at2"/>
<accession>A0A402ATJ1</accession>
<evidence type="ECO:0000313" key="5">
    <source>
        <dbReference type="Proteomes" id="UP000287188"/>
    </source>
</evidence>
<dbReference type="GO" id="GO:0055052">
    <property type="term" value="C:ATP-binding cassette (ABC) transporter complex, substrate-binding subunit-containing"/>
    <property type="evidence" value="ECO:0007669"/>
    <property type="project" value="TreeGrafter"/>
</dbReference>
<organism evidence="4 5">
    <name type="scientific">Dictyobacter kobayashii</name>
    <dbReference type="NCBI Taxonomy" id="2014872"/>
    <lineage>
        <taxon>Bacteria</taxon>
        <taxon>Bacillati</taxon>
        <taxon>Chloroflexota</taxon>
        <taxon>Ktedonobacteria</taxon>
        <taxon>Ktedonobacterales</taxon>
        <taxon>Dictyobacteraceae</taxon>
        <taxon>Dictyobacter</taxon>
    </lineage>
</organism>
<dbReference type="PANTHER" id="PTHR30061:SF50">
    <property type="entry name" value="MALTOSE_MALTODEXTRIN-BINDING PERIPLASMIC PROTEIN"/>
    <property type="match status" value="1"/>
</dbReference>
<gene>
    <name evidence="4" type="ORF">KDK_62120</name>
</gene>
<comment type="caution">
    <text evidence="4">The sequence shown here is derived from an EMBL/GenBank/DDBJ whole genome shotgun (WGS) entry which is preliminary data.</text>
</comment>
<sequence length="187" mass="20243">MVSEQQGNLDTLVNALQTGRMKRRSFLERALALGLSGSAAASLLAACGETSSTPSSNNPVTLTLWDYFNPAGTGYLALIKDYMKANPAIKIQRTTIPFADLKQKIIQGAAARQLPDIIVIDNPDHSAFASMGILADIISQVTSWGQTNEYFQDPGNPQSGRVRTMASRTIVIAWPCITTKTCLNRPE</sequence>
<keyword evidence="3" id="KW-0732">Signal</keyword>
<evidence type="ECO:0000256" key="2">
    <source>
        <dbReference type="ARBA" id="ARBA00022448"/>
    </source>
</evidence>
<reference evidence="5" key="1">
    <citation type="submission" date="2018-12" db="EMBL/GenBank/DDBJ databases">
        <title>Tengunoibacter tsumagoiensis gen. nov., sp. nov., Dictyobacter kobayashii sp. nov., D. alpinus sp. nov., and D. joshuensis sp. nov. and description of Dictyobacteraceae fam. nov. within the order Ktedonobacterales isolated from Tengu-no-mugimeshi.</title>
        <authorList>
            <person name="Wang C.M."/>
            <person name="Zheng Y."/>
            <person name="Sakai Y."/>
            <person name="Toyoda A."/>
            <person name="Minakuchi Y."/>
            <person name="Abe K."/>
            <person name="Yokota A."/>
            <person name="Yabe S."/>
        </authorList>
    </citation>
    <scope>NUCLEOTIDE SEQUENCE [LARGE SCALE GENOMIC DNA]</scope>
    <source>
        <strain evidence="5">Uno11</strain>
    </source>
</reference>
<evidence type="ECO:0000256" key="3">
    <source>
        <dbReference type="ARBA" id="ARBA00022729"/>
    </source>
</evidence>
<evidence type="ECO:0000256" key="1">
    <source>
        <dbReference type="ARBA" id="ARBA00008520"/>
    </source>
</evidence>
<evidence type="ECO:0000313" key="4">
    <source>
        <dbReference type="EMBL" id="GCE22412.1"/>
    </source>
</evidence>
<keyword evidence="5" id="KW-1185">Reference proteome</keyword>
<dbReference type="GO" id="GO:0015768">
    <property type="term" value="P:maltose transport"/>
    <property type="evidence" value="ECO:0007669"/>
    <property type="project" value="TreeGrafter"/>
</dbReference>
<dbReference type="Pfam" id="PF01547">
    <property type="entry name" value="SBP_bac_1"/>
    <property type="match status" value="1"/>
</dbReference>
<dbReference type="GO" id="GO:1901982">
    <property type="term" value="F:maltose binding"/>
    <property type="evidence" value="ECO:0007669"/>
    <property type="project" value="TreeGrafter"/>
</dbReference>
<name>A0A402ATJ1_9CHLR</name>
<dbReference type="InterPro" id="IPR006059">
    <property type="entry name" value="SBP"/>
</dbReference>
<dbReference type="AlphaFoldDB" id="A0A402ATJ1"/>
<dbReference type="Gene3D" id="3.40.190.10">
    <property type="entry name" value="Periplasmic binding protein-like II"/>
    <property type="match status" value="1"/>
</dbReference>
<dbReference type="PANTHER" id="PTHR30061">
    <property type="entry name" value="MALTOSE-BINDING PERIPLASMIC PROTEIN"/>
    <property type="match status" value="1"/>
</dbReference>
<dbReference type="Proteomes" id="UP000287188">
    <property type="component" value="Unassembled WGS sequence"/>
</dbReference>
<dbReference type="SUPFAM" id="SSF53850">
    <property type="entry name" value="Periplasmic binding protein-like II"/>
    <property type="match status" value="1"/>
</dbReference>
<evidence type="ECO:0008006" key="6">
    <source>
        <dbReference type="Google" id="ProtNLM"/>
    </source>
</evidence>